<dbReference type="GO" id="GO:0005737">
    <property type="term" value="C:cytoplasm"/>
    <property type="evidence" value="ECO:0007669"/>
    <property type="project" value="InterPro"/>
</dbReference>
<protein>
    <recommendedName>
        <fullName evidence="6">Maleylacetoacetate isomerase</fullName>
    </recommendedName>
</protein>
<dbReference type="AlphaFoldDB" id="A0A8S1MRL6"/>
<dbReference type="EMBL" id="CAJJDN010000039">
    <property type="protein sequence ID" value="CAD8079375.1"/>
    <property type="molecule type" value="Genomic_DNA"/>
</dbReference>
<dbReference type="PROSITE" id="PS50405">
    <property type="entry name" value="GST_CTER"/>
    <property type="match status" value="1"/>
</dbReference>
<evidence type="ECO:0000313" key="4">
    <source>
        <dbReference type="EMBL" id="CAD8079375.1"/>
    </source>
</evidence>
<dbReference type="OrthoDB" id="202840at2759"/>
<feature type="domain" description="GST N-terminal" evidence="2">
    <location>
        <begin position="3"/>
        <end position="85"/>
    </location>
</feature>
<organism evidence="4 5">
    <name type="scientific">Paramecium sonneborni</name>
    <dbReference type="NCBI Taxonomy" id="65129"/>
    <lineage>
        <taxon>Eukaryota</taxon>
        <taxon>Sar</taxon>
        <taxon>Alveolata</taxon>
        <taxon>Ciliophora</taxon>
        <taxon>Intramacronucleata</taxon>
        <taxon>Oligohymenophorea</taxon>
        <taxon>Peniculida</taxon>
        <taxon>Parameciidae</taxon>
        <taxon>Paramecium</taxon>
    </lineage>
</organism>
<comment type="caution">
    <text evidence="4">The sequence shown here is derived from an EMBL/GenBank/DDBJ whole genome shotgun (WGS) entry which is preliminary data.</text>
</comment>
<dbReference type="PANTHER" id="PTHR42673">
    <property type="entry name" value="MALEYLACETOACETATE ISOMERASE"/>
    <property type="match status" value="1"/>
</dbReference>
<dbReference type="GO" id="GO:0004364">
    <property type="term" value="F:glutathione transferase activity"/>
    <property type="evidence" value="ECO:0007669"/>
    <property type="project" value="TreeGrafter"/>
</dbReference>
<dbReference type="Pfam" id="PF02798">
    <property type="entry name" value="GST_N"/>
    <property type="match status" value="1"/>
</dbReference>
<dbReference type="Proteomes" id="UP000692954">
    <property type="component" value="Unassembled WGS sequence"/>
</dbReference>
<gene>
    <name evidence="4" type="ORF">PSON_ATCC_30995.1.T0390070</name>
</gene>
<dbReference type="FunFam" id="1.20.1050.10:FF:000010">
    <property type="entry name" value="Maleylacetoacetate isomerase isoform 1"/>
    <property type="match status" value="1"/>
</dbReference>
<dbReference type="PANTHER" id="PTHR42673:SF4">
    <property type="entry name" value="MALEYLACETOACETATE ISOMERASE"/>
    <property type="match status" value="1"/>
</dbReference>
<evidence type="ECO:0000313" key="5">
    <source>
        <dbReference type="Proteomes" id="UP000692954"/>
    </source>
</evidence>
<dbReference type="NCBIfam" id="TIGR01262">
    <property type="entry name" value="maiA"/>
    <property type="match status" value="1"/>
</dbReference>
<dbReference type="GO" id="GO:0006559">
    <property type="term" value="P:L-phenylalanine catabolic process"/>
    <property type="evidence" value="ECO:0007669"/>
    <property type="project" value="TreeGrafter"/>
</dbReference>
<sequence>MQQKLRLFTYFRSSTSHRIRIVLNLKEIDYEPKFINLLQGEHKSENHSQELPNQAVPALHLPDGTILIESMAIAEYLDEVHPEKKLLPQDPIQKAKVRGFCELINSGMHPYQNLIMFEWIEKYVEKFDRVEFVQNMLKSEFQTVEKLLLQNHGKYCFGDEITLADCFLVPQVMGAIARFKLDITLFPTIQEVYNNLKDLPSFYKAQPDQQPDFK</sequence>
<proteinExistence type="inferred from homology"/>
<accession>A0A8S1MRL6</accession>
<evidence type="ECO:0008006" key="6">
    <source>
        <dbReference type="Google" id="ProtNLM"/>
    </source>
</evidence>
<dbReference type="GO" id="GO:0006749">
    <property type="term" value="P:glutathione metabolic process"/>
    <property type="evidence" value="ECO:0007669"/>
    <property type="project" value="TreeGrafter"/>
</dbReference>
<evidence type="ECO:0000256" key="1">
    <source>
        <dbReference type="ARBA" id="ARBA00010007"/>
    </source>
</evidence>
<evidence type="ECO:0000259" key="2">
    <source>
        <dbReference type="PROSITE" id="PS50404"/>
    </source>
</evidence>
<dbReference type="InterPro" id="IPR004045">
    <property type="entry name" value="Glutathione_S-Trfase_N"/>
</dbReference>
<dbReference type="SFLD" id="SFLDG00358">
    <property type="entry name" value="Main_(cytGST)"/>
    <property type="match status" value="1"/>
</dbReference>
<feature type="domain" description="GST C-terminal" evidence="3">
    <location>
        <begin position="90"/>
        <end position="214"/>
    </location>
</feature>
<reference evidence="4" key="1">
    <citation type="submission" date="2021-01" db="EMBL/GenBank/DDBJ databases">
        <authorList>
            <consortium name="Genoscope - CEA"/>
            <person name="William W."/>
        </authorList>
    </citation>
    <scope>NUCLEOTIDE SEQUENCE</scope>
</reference>
<dbReference type="GO" id="GO:0016034">
    <property type="term" value="F:maleylacetoacetate isomerase activity"/>
    <property type="evidence" value="ECO:0007669"/>
    <property type="project" value="TreeGrafter"/>
</dbReference>
<dbReference type="PROSITE" id="PS50404">
    <property type="entry name" value="GST_NTER"/>
    <property type="match status" value="1"/>
</dbReference>
<comment type="similarity">
    <text evidence="1">Belongs to the GST superfamily. Zeta family.</text>
</comment>
<dbReference type="InterPro" id="IPR010987">
    <property type="entry name" value="Glutathione-S-Trfase_C-like"/>
</dbReference>
<name>A0A8S1MRL6_9CILI</name>
<dbReference type="InterPro" id="IPR005955">
    <property type="entry name" value="GST_Zeta"/>
</dbReference>
<dbReference type="InterPro" id="IPR004046">
    <property type="entry name" value="GST_C"/>
</dbReference>
<dbReference type="Pfam" id="PF14497">
    <property type="entry name" value="GST_C_3"/>
    <property type="match status" value="1"/>
</dbReference>
<dbReference type="InterPro" id="IPR040079">
    <property type="entry name" value="Glutathione_S-Trfase"/>
</dbReference>
<dbReference type="SFLD" id="SFLDS00019">
    <property type="entry name" value="Glutathione_Transferase_(cytos"/>
    <property type="match status" value="1"/>
</dbReference>
<evidence type="ECO:0000259" key="3">
    <source>
        <dbReference type="PROSITE" id="PS50405"/>
    </source>
</evidence>
<keyword evidence="5" id="KW-1185">Reference proteome</keyword>